<evidence type="ECO:0000313" key="2">
    <source>
        <dbReference type="Proteomes" id="UP000823632"/>
    </source>
</evidence>
<gene>
    <name evidence="1" type="ORF">IAC76_06565</name>
</gene>
<proteinExistence type="predicted"/>
<reference evidence="1" key="1">
    <citation type="submission" date="2020-10" db="EMBL/GenBank/DDBJ databases">
        <authorList>
            <person name="Gilroy R."/>
        </authorList>
    </citation>
    <scope>NUCLEOTIDE SEQUENCE</scope>
    <source>
        <strain evidence="1">10192</strain>
    </source>
</reference>
<organism evidence="1 2">
    <name type="scientific">Candidatus Scatousia excrementipullorum</name>
    <dbReference type="NCBI Taxonomy" id="2840936"/>
    <lineage>
        <taxon>Bacteria</taxon>
        <taxon>Candidatus Scatousia</taxon>
    </lineage>
</organism>
<dbReference type="Proteomes" id="UP000823632">
    <property type="component" value="Unassembled WGS sequence"/>
</dbReference>
<dbReference type="AlphaFoldDB" id="A0A9D9DS37"/>
<accession>A0A9D9DS37</accession>
<sequence>MGVREDLKILLVKEKMTLTELAREAERISGKKFTVHSLSQKLVNSSMKYDEFKFLAEVLGYRIKFEKIDIN</sequence>
<evidence type="ECO:0000313" key="1">
    <source>
        <dbReference type="EMBL" id="MBO8431035.1"/>
    </source>
</evidence>
<name>A0A9D9DS37_9BACT</name>
<evidence type="ECO:0008006" key="3">
    <source>
        <dbReference type="Google" id="ProtNLM"/>
    </source>
</evidence>
<dbReference type="EMBL" id="JADIND010000143">
    <property type="protein sequence ID" value="MBO8431035.1"/>
    <property type="molecule type" value="Genomic_DNA"/>
</dbReference>
<reference evidence="1" key="2">
    <citation type="journal article" date="2021" name="PeerJ">
        <title>Extensive microbial diversity within the chicken gut microbiome revealed by metagenomics and culture.</title>
        <authorList>
            <person name="Gilroy R."/>
            <person name="Ravi A."/>
            <person name="Getino M."/>
            <person name="Pursley I."/>
            <person name="Horton D.L."/>
            <person name="Alikhan N.F."/>
            <person name="Baker D."/>
            <person name="Gharbi K."/>
            <person name="Hall N."/>
            <person name="Watson M."/>
            <person name="Adriaenssens E.M."/>
            <person name="Foster-Nyarko E."/>
            <person name="Jarju S."/>
            <person name="Secka A."/>
            <person name="Antonio M."/>
            <person name="Oren A."/>
            <person name="Chaudhuri R.R."/>
            <person name="La Ragione R."/>
            <person name="Hildebrand F."/>
            <person name="Pallen M.J."/>
        </authorList>
    </citation>
    <scope>NUCLEOTIDE SEQUENCE</scope>
    <source>
        <strain evidence="1">10192</strain>
    </source>
</reference>
<comment type="caution">
    <text evidence="1">The sequence shown here is derived from an EMBL/GenBank/DDBJ whole genome shotgun (WGS) entry which is preliminary data.</text>
</comment>
<protein>
    <recommendedName>
        <fullName evidence="3">Phosphoribosylglycinamide formyltransferase</fullName>
    </recommendedName>
</protein>